<sequence>MDFEGQKLAEALSMAIVVVAAVLGFLYGYVRQDFAAMMWVFASGTAVAGLVGVPDWPMYNKHPVRFLPPKAKEGQRGGGSSGKGGGSGKRKKAASWSTLWGMF</sequence>
<feature type="transmembrane region" description="Helical" evidence="10">
    <location>
        <begin position="36"/>
        <end position="56"/>
    </location>
</feature>
<dbReference type="GO" id="GO:0045047">
    <property type="term" value="P:protein targeting to ER"/>
    <property type="evidence" value="ECO:0007669"/>
    <property type="project" value="TreeGrafter"/>
</dbReference>
<keyword evidence="7 10" id="KW-0472">Membrane</keyword>
<comment type="function">
    <text evidence="8">Component of the signal peptidase complex (SPC) which catalyzes the cleavage of N-terminal signal sequences from nascent proteins as they are translocated into the lumen of the endoplasmic reticulum. Dispensable for SPC enzymatic activity.</text>
</comment>
<keyword evidence="5" id="KW-0256">Endoplasmic reticulum</keyword>
<reference evidence="11" key="2">
    <citation type="submission" date="2020-11" db="EMBL/GenBank/DDBJ databases">
        <authorList>
            <person name="Cecchin M."/>
            <person name="Marcolungo L."/>
            <person name="Rossato M."/>
            <person name="Girolomoni L."/>
            <person name="Cosentino E."/>
            <person name="Cuine S."/>
            <person name="Li-Beisson Y."/>
            <person name="Delledonne M."/>
            <person name="Ballottari M."/>
        </authorList>
    </citation>
    <scope>NUCLEOTIDE SEQUENCE</scope>
    <source>
        <strain evidence="11">211/11P</strain>
        <tissue evidence="11">Whole cell</tissue>
    </source>
</reference>
<dbReference type="AlphaFoldDB" id="A0A9D4TM19"/>
<evidence type="ECO:0000256" key="1">
    <source>
        <dbReference type="ARBA" id="ARBA00004477"/>
    </source>
</evidence>
<evidence type="ECO:0000313" key="12">
    <source>
        <dbReference type="Proteomes" id="UP001055712"/>
    </source>
</evidence>
<organism evidence="11 12">
    <name type="scientific">Chlorella vulgaris</name>
    <name type="common">Green alga</name>
    <dbReference type="NCBI Taxonomy" id="3077"/>
    <lineage>
        <taxon>Eukaryota</taxon>
        <taxon>Viridiplantae</taxon>
        <taxon>Chlorophyta</taxon>
        <taxon>core chlorophytes</taxon>
        <taxon>Trebouxiophyceae</taxon>
        <taxon>Chlorellales</taxon>
        <taxon>Chlorellaceae</taxon>
        <taxon>Chlorella clade</taxon>
        <taxon>Chlorella</taxon>
    </lineage>
</organism>
<proteinExistence type="inferred from homology"/>
<evidence type="ECO:0000256" key="3">
    <source>
        <dbReference type="ARBA" id="ARBA00017059"/>
    </source>
</evidence>
<gene>
    <name evidence="11" type="ORF">D9Q98_005438</name>
</gene>
<accession>A0A9D4TM19</accession>
<name>A0A9D4TM19_CHLVU</name>
<feature type="compositionally biased region" description="Gly residues" evidence="9">
    <location>
        <begin position="76"/>
        <end position="87"/>
    </location>
</feature>
<evidence type="ECO:0000256" key="10">
    <source>
        <dbReference type="SAM" id="Phobius"/>
    </source>
</evidence>
<evidence type="ECO:0000256" key="8">
    <source>
        <dbReference type="ARBA" id="ARBA00045204"/>
    </source>
</evidence>
<keyword evidence="4 10" id="KW-0812">Transmembrane</keyword>
<dbReference type="PANTHER" id="PTHR13202">
    <property type="entry name" value="MICROSOMAL SIGNAL PEPTIDASE 12 KDA SUBUNIT"/>
    <property type="match status" value="1"/>
</dbReference>
<dbReference type="InterPro" id="IPR009542">
    <property type="entry name" value="Spc1/SPCS1"/>
</dbReference>
<dbReference type="Pfam" id="PF06645">
    <property type="entry name" value="SPC12"/>
    <property type="match status" value="1"/>
</dbReference>
<evidence type="ECO:0000313" key="11">
    <source>
        <dbReference type="EMBL" id="KAI3429343.1"/>
    </source>
</evidence>
<feature type="region of interest" description="Disordered" evidence="9">
    <location>
        <begin position="67"/>
        <end position="103"/>
    </location>
</feature>
<evidence type="ECO:0000256" key="7">
    <source>
        <dbReference type="ARBA" id="ARBA00023136"/>
    </source>
</evidence>
<evidence type="ECO:0000256" key="4">
    <source>
        <dbReference type="ARBA" id="ARBA00022692"/>
    </source>
</evidence>
<reference evidence="11" key="1">
    <citation type="journal article" date="2019" name="Plant J.">
        <title>Chlorella vulgaris genome assembly and annotation reveals the molecular basis for metabolic acclimation to high light conditions.</title>
        <authorList>
            <person name="Cecchin M."/>
            <person name="Marcolungo L."/>
            <person name="Rossato M."/>
            <person name="Girolomoni L."/>
            <person name="Cosentino E."/>
            <person name="Cuine S."/>
            <person name="Li-Beisson Y."/>
            <person name="Delledonne M."/>
            <person name="Ballottari M."/>
        </authorList>
    </citation>
    <scope>NUCLEOTIDE SEQUENCE</scope>
    <source>
        <strain evidence="11">211/11P</strain>
    </source>
</reference>
<evidence type="ECO:0000256" key="9">
    <source>
        <dbReference type="SAM" id="MobiDB-lite"/>
    </source>
</evidence>
<comment type="similarity">
    <text evidence="2">Belongs to the SPCS1 family.</text>
</comment>
<evidence type="ECO:0000256" key="6">
    <source>
        <dbReference type="ARBA" id="ARBA00022989"/>
    </source>
</evidence>
<dbReference type="GO" id="GO:0006465">
    <property type="term" value="P:signal peptide processing"/>
    <property type="evidence" value="ECO:0007669"/>
    <property type="project" value="InterPro"/>
</dbReference>
<protein>
    <recommendedName>
        <fullName evidence="3">Signal peptidase complex subunit 1</fullName>
    </recommendedName>
</protein>
<dbReference type="PANTHER" id="PTHR13202:SF0">
    <property type="entry name" value="SIGNAL PEPTIDASE COMPLEX SUBUNIT 1"/>
    <property type="match status" value="1"/>
</dbReference>
<keyword evidence="6 10" id="KW-1133">Transmembrane helix</keyword>
<dbReference type="Proteomes" id="UP001055712">
    <property type="component" value="Unassembled WGS sequence"/>
</dbReference>
<evidence type="ECO:0000256" key="5">
    <source>
        <dbReference type="ARBA" id="ARBA00022824"/>
    </source>
</evidence>
<dbReference type="EMBL" id="SIDB01000008">
    <property type="protein sequence ID" value="KAI3429343.1"/>
    <property type="molecule type" value="Genomic_DNA"/>
</dbReference>
<keyword evidence="12" id="KW-1185">Reference proteome</keyword>
<comment type="caution">
    <text evidence="11">The sequence shown here is derived from an EMBL/GenBank/DDBJ whole genome shotgun (WGS) entry which is preliminary data.</text>
</comment>
<dbReference type="GO" id="GO:0005787">
    <property type="term" value="C:signal peptidase complex"/>
    <property type="evidence" value="ECO:0007669"/>
    <property type="project" value="InterPro"/>
</dbReference>
<dbReference type="OrthoDB" id="263893at2759"/>
<comment type="subcellular location">
    <subcellularLocation>
        <location evidence="1">Endoplasmic reticulum membrane</location>
        <topology evidence="1">Multi-pass membrane protein</topology>
    </subcellularLocation>
</comment>
<feature type="transmembrane region" description="Helical" evidence="10">
    <location>
        <begin position="12"/>
        <end position="30"/>
    </location>
</feature>
<evidence type="ECO:0000256" key="2">
    <source>
        <dbReference type="ARBA" id="ARBA00005245"/>
    </source>
</evidence>